<reference evidence="1" key="2">
    <citation type="journal article" date="2015" name="Fish Shellfish Immunol.">
        <title>Early steps in the European eel (Anguilla anguilla)-Vibrio vulnificus interaction in the gills: Role of the RtxA13 toxin.</title>
        <authorList>
            <person name="Callol A."/>
            <person name="Pajuelo D."/>
            <person name="Ebbesson L."/>
            <person name="Teles M."/>
            <person name="MacKenzie S."/>
            <person name="Amaro C."/>
        </authorList>
    </citation>
    <scope>NUCLEOTIDE SEQUENCE</scope>
</reference>
<sequence length="50" mass="5994">MYSCFYYGKFTKLILYFIFCNIPSFNFFQKCLCFFITDRNSVVHIGCVNP</sequence>
<evidence type="ECO:0000313" key="1">
    <source>
        <dbReference type="EMBL" id="JAH26188.1"/>
    </source>
</evidence>
<accession>A0A0E9RCV9</accession>
<protein>
    <submittedName>
        <fullName evidence="1">Uncharacterized protein</fullName>
    </submittedName>
</protein>
<proteinExistence type="predicted"/>
<dbReference type="AlphaFoldDB" id="A0A0E9RCV9"/>
<dbReference type="EMBL" id="GBXM01082389">
    <property type="protein sequence ID" value="JAH26188.1"/>
    <property type="molecule type" value="Transcribed_RNA"/>
</dbReference>
<reference evidence="1" key="1">
    <citation type="submission" date="2014-11" db="EMBL/GenBank/DDBJ databases">
        <authorList>
            <person name="Amaro Gonzalez C."/>
        </authorList>
    </citation>
    <scope>NUCLEOTIDE SEQUENCE</scope>
</reference>
<name>A0A0E9RCV9_ANGAN</name>
<organism evidence="1">
    <name type="scientific">Anguilla anguilla</name>
    <name type="common">European freshwater eel</name>
    <name type="synonym">Muraena anguilla</name>
    <dbReference type="NCBI Taxonomy" id="7936"/>
    <lineage>
        <taxon>Eukaryota</taxon>
        <taxon>Metazoa</taxon>
        <taxon>Chordata</taxon>
        <taxon>Craniata</taxon>
        <taxon>Vertebrata</taxon>
        <taxon>Euteleostomi</taxon>
        <taxon>Actinopterygii</taxon>
        <taxon>Neopterygii</taxon>
        <taxon>Teleostei</taxon>
        <taxon>Anguilliformes</taxon>
        <taxon>Anguillidae</taxon>
        <taxon>Anguilla</taxon>
    </lineage>
</organism>